<keyword evidence="1" id="KW-0472">Membrane</keyword>
<name>A0AA51UMQ1_9EURY</name>
<evidence type="ECO:0000313" key="2">
    <source>
        <dbReference type="EMBL" id="WMW26205.1"/>
    </source>
</evidence>
<sequence>MHNNTPGIMDEKGQITIDYLISVTIFLFAVAFVFNYTSGIFTPFNSNSDEVTLVADRVSTVLVEKILSEGDENVPNMVNKTKVETFFTELDDTNYESTVSDLGMTGSYISYNLNVTLENETGIVAMAGKEMPSGVNIGQTKRIILLKYSDTGTRETAILSFRVW</sequence>
<dbReference type="KEGG" id="mseb:RE474_05700"/>
<dbReference type="GeneID" id="84232191"/>
<keyword evidence="1" id="KW-0812">Transmembrane</keyword>
<accession>A0AA51UMQ1</accession>
<proteinExistence type="predicted"/>
<evidence type="ECO:0000256" key="1">
    <source>
        <dbReference type="SAM" id="Phobius"/>
    </source>
</evidence>
<organism evidence="2 3">
    <name type="scientific">Methanolobus sediminis</name>
    <dbReference type="NCBI Taxonomy" id="3072978"/>
    <lineage>
        <taxon>Archaea</taxon>
        <taxon>Methanobacteriati</taxon>
        <taxon>Methanobacteriota</taxon>
        <taxon>Stenosarchaea group</taxon>
        <taxon>Methanomicrobia</taxon>
        <taxon>Methanosarcinales</taxon>
        <taxon>Methanosarcinaceae</taxon>
        <taxon>Methanolobus</taxon>
    </lineage>
</organism>
<dbReference type="Pfam" id="PF23958">
    <property type="entry name" value="DUF7287"/>
    <property type="match status" value="1"/>
</dbReference>
<evidence type="ECO:0000313" key="3">
    <source>
        <dbReference type="Proteomes" id="UP001182908"/>
    </source>
</evidence>
<dbReference type="InterPro" id="IPR056613">
    <property type="entry name" value="DUF7287"/>
</dbReference>
<gene>
    <name evidence="2" type="ORF">RE474_05700</name>
</gene>
<reference evidence="2 3" key="1">
    <citation type="submission" date="2023-08" db="EMBL/GenBank/DDBJ databases">
        <title>Methanolobus mangrovi sp. nov. and Methanolobus sediminis sp. nov, two novel methylotrophic methanogens isolated from mangrove sediments in China.</title>
        <authorList>
            <person name="Zhou J."/>
        </authorList>
    </citation>
    <scope>NUCLEOTIDE SEQUENCE [LARGE SCALE GENOMIC DNA]</scope>
    <source>
        <strain evidence="2 3">FTZ6</strain>
    </source>
</reference>
<feature type="transmembrane region" description="Helical" evidence="1">
    <location>
        <begin position="19"/>
        <end position="37"/>
    </location>
</feature>
<protein>
    <submittedName>
        <fullName evidence="2">Uncharacterized protein</fullName>
    </submittedName>
</protein>
<keyword evidence="3" id="KW-1185">Reference proteome</keyword>
<dbReference type="AlphaFoldDB" id="A0AA51UMQ1"/>
<dbReference type="RefSeq" id="WP_309312001.1">
    <property type="nucleotide sequence ID" value="NZ_CP133592.1"/>
</dbReference>
<dbReference type="EMBL" id="CP133592">
    <property type="protein sequence ID" value="WMW26205.1"/>
    <property type="molecule type" value="Genomic_DNA"/>
</dbReference>
<keyword evidence="1" id="KW-1133">Transmembrane helix</keyword>
<dbReference type="Proteomes" id="UP001182908">
    <property type="component" value="Chromosome"/>
</dbReference>